<reference evidence="5 6" key="1">
    <citation type="submission" date="2023-01" db="EMBL/GenBank/DDBJ databases">
        <title>Analysis of 21 Apiospora genomes using comparative genomics revels a genus with tremendous synthesis potential of carbohydrate active enzymes and secondary metabolites.</title>
        <authorList>
            <person name="Sorensen T."/>
        </authorList>
    </citation>
    <scope>NUCLEOTIDE SEQUENCE [LARGE SCALE GENOMIC DNA]</scope>
    <source>
        <strain evidence="5 6">CBS 117206</strain>
    </source>
</reference>
<dbReference type="SUPFAM" id="SSF54928">
    <property type="entry name" value="RNA-binding domain, RBD"/>
    <property type="match status" value="1"/>
</dbReference>
<dbReference type="AlphaFoldDB" id="A0AAW0Q5N7"/>
<sequence length="396" mass="43813">MAPRDSSSDSSSPEPDSAAPTSPSKKRKSQIDQIEVDLQLPEPPSKKAKRLLKKGKPLPVKPNSDDEAEPDDGLEVPSGKGGKAAKGEKKSNRSEWGVWIGNLAFSMTRVDLFKWIVDNSGGAIKEENITRNRGFAYVDFDTEAAAVAALSLTETELNGRNVLIKSATSFEGRPEKKAEDAPADGDAEGAAGAKGDAAAAAKKSAPSRKIYVGNLGFQTTEDDLRHNFDKCGEIDWVKVATFEDTGKCKGYGWVKFKEAEAADWGVKGFVRIKEEIETEDDFKESKGEDAEEPQEKKFKTRKWWVNRLHGRQLKVEFAEDDQLRYKKRYGKDRPRDQQAPRAKRPEGGDKAPYDDSKPPRREPARVVPKKVYGDEQVANYLTGGMVKAEGKKTTFD</sequence>
<keyword evidence="1 2" id="KW-0694">RNA-binding</keyword>
<evidence type="ECO:0000256" key="3">
    <source>
        <dbReference type="SAM" id="MobiDB-lite"/>
    </source>
</evidence>
<protein>
    <submittedName>
        <fullName evidence="5">Nucleotide-binding- alpha-beta plait</fullName>
    </submittedName>
</protein>
<feature type="region of interest" description="Disordered" evidence="3">
    <location>
        <begin position="1"/>
        <end position="92"/>
    </location>
</feature>
<dbReference type="Pfam" id="PF00076">
    <property type="entry name" value="RRM_1"/>
    <property type="match status" value="2"/>
</dbReference>
<feature type="domain" description="RRM" evidence="4">
    <location>
        <begin position="208"/>
        <end position="320"/>
    </location>
</feature>
<evidence type="ECO:0000256" key="2">
    <source>
        <dbReference type="PROSITE-ProRule" id="PRU00176"/>
    </source>
</evidence>
<accession>A0AAW0Q5N7</accession>
<comment type="caution">
    <text evidence="5">The sequence shown here is derived from an EMBL/GenBank/DDBJ whole genome shotgun (WGS) entry which is preliminary data.</text>
</comment>
<feature type="compositionally biased region" description="Acidic residues" evidence="3">
    <location>
        <begin position="65"/>
        <end position="74"/>
    </location>
</feature>
<dbReference type="PANTHER" id="PTHR48025">
    <property type="entry name" value="OS02G0815200 PROTEIN"/>
    <property type="match status" value="1"/>
</dbReference>
<evidence type="ECO:0000313" key="6">
    <source>
        <dbReference type="Proteomes" id="UP001392437"/>
    </source>
</evidence>
<name>A0AAW0Q5N7_9PEZI</name>
<dbReference type="Proteomes" id="UP001392437">
    <property type="component" value="Unassembled WGS sequence"/>
</dbReference>
<gene>
    <name evidence="5" type="ORF">PG999_014367</name>
</gene>
<feature type="region of interest" description="Disordered" evidence="3">
    <location>
        <begin position="171"/>
        <end position="192"/>
    </location>
</feature>
<feature type="compositionally biased region" description="Basic residues" evidence="3">
    <location>
        <begin position="46"/>
        <end position="56"/>
    </location>
</feature>
<feature type="domain" description="RRM" evidence="4">
    <location>
        <begin position="96"/>
        <end position="169"/>
    </location>
</feature>
<dbReference type="GO" id="GO:0003729">
    <property type="term" value="F:mRNA binding"/>
    <property type="evidence" value="ECO:0007669"/>
    <property type="project" value="TreeGrafter"/>
</dbReference>
<dbReference type="EMBL" id="JAQQWP010000012">
    <property type="protein sequence ID" value="KAK8092780.1"/>
    <property type="molecule type" value="Genomic_DNA"/>
</dbReference>
<dbReference type="GO" id="GO:0005634">
    <property type="term" value="C:nucleus"/>
    <property type="evidence" value="ECO:0007669"/>
    <property type="project" value="TreeGrafter"/>
</dbReference>
<feature type="region of interest" description="Disordered" evidence="3">
    <location>
        <begin position="326"/>
        <end position="373"/>
    </location>
</feature>
<evidence type="ECO:0000256" key="1">
    <source>
        <dbReference type="ARBA" id="ARBA00022884"/>
    </source>
</evidence>
<proteinExistence type="predicted"/>
<dbReference type="InterPro" id="IPR000504">
    <property type="entry name" value="RRM_dom"/>
</dbReference>
<dbReference type="PANTHER" id="PTHR48025:SF1">
    <property type="entry name" value="RRM DOMAIN-CONTAINING PROTEIN"/>
    <property type="match status" value="1"/>
</dbReference>
<evidence type="ECO:0000259" key="4">
    <source>
        <dbReference type="PROSITE" id="PS50102"/>
    </source>
</evidence>
<dbReference type="SMART" id="SM00360">
    <property type="entry name" value="RRM"/>
    <property type="match status" value="2"/>
</dbReference>
<evidence type="ECO:0000313" key="5">
    <source>
        <dbReference type="EMBL" id="KAK8092780.1"/>
    </source>
</evidence>
<dbReference type="InterPro" id="IPR050502">
    <property type="entry name" value="Euk_RNA-bind_prot"/>
</dbReference>
<dbReference type="InterPro" id="IPR035979">
    <property type="entry name" value="RBD_domain_sf"/>
</dbReference>
<feature type="compositionally biased region" description="Low complexity" evidence="3">
    <location>
        <begin position="1"/>
        <end position="23"/>
    </location>
</feature>
<dbReference type="InterPro" id="IPR012677">
    <property type="entry name" value="Nucleotide-bd_a/b_plait_sf"/>
</dbReference>
<feature type="compositionally biased region" description="Basic and acidic residues" evidence="3">
    <location>
        <begin position="331"/>
        <end position="364"/>
    </location>
</feature>
<keyword evidence="6" id="KW-1185">Reference proteome</keyword>
<dbReference type="Gene3D" id="3.30.70.330">
    <property type="match status" value="2"/>
</dbReference>
<organism evidence="5 6">
    <name type="scientific">Apiospora kogelbergensis</name>
    <dbReference type="NCBI Taxonomy" id="1337665"/>
    <lineage>
        <taxon>Eukaryota</taxon>
        <taxon>Fungi</taxon>
        <taxon>Dikarya</taxon>
        <taxon>Ascomycota</taxon>
        <taxon>Pezizomycotina</taxon>
        <taxon>Sordariomycetes</taxon>
        <taxon>Xylariomycetidae</taxon>
        <taxon>Amphisphaeriales</taxon>
        <taxon>Apiosporaceae</taxon>
        <taxon>Apiospora</taxon>
    </lineage>
</organism>
<dbReference type="PROSITE" id="PS50102">
    <property type="entry name" value="RRM"/>
    <property type="match status" value="2"/>
</dbReference>